<dbReference type="GO" id="GO:0005737">
    <property type="term" value="C:cytoplasm"/>
    <property type="evidence" value="ECO:0007669"/>
    <property type="project" value="UniProtKB-SubCell"/>
</dbReference>
<gene>
    <name evidence="11" type="ORF">AB205_0055330</name>
</gene>
<protein>
    <recommendedName>
        <fullName evidence="9">tRNA (uracil-O(2)-)-methyltransferase</fullName>
        <ecNumber evidence="9">2.1.1.211</ecNumber>
    </recommendedName>
</protein>
<evidence type="ECO:0000256" key="8">
    <source>
        <dbReference type="ARBA" id="ARBA00047957"/>
    </source>
</evidence>
<comment type="similarity">
    <text evidence="2 9">Belongs to the TRM44 family.</text>
</comment>
<evidence type="ECO:0000256" key="2">
    <source>
        <dbReference type="ARBA" id="ARBA00009056"/>
    </source>
</evidence>
<organism evidence="11">
    <name type="scientific">Aquarana catesbeiana</name>
    <name type="common">American bullfrog</name>
    <name type="synonym">Rana catesbeiana</name>
    <dbReference type="NCBI Taxonomy" id="8400"/>
    <lineage>
        <taxon>Eukaryota</taxon>
        <taxon>Metazoa</taxon>
        <taxon>Chordata</taxon>
        <taxon>Craniata</taxon>
        <taxon>Vertebrata</taxon>
        <taxon>Euteleostomi</taxon>
        <taxon>Amphibia</taxon>
        <taxon>Batrachia</taxon>
        <taxon>Anura</taxon>
        <taxon>Neobatrachia</taxon>
        <taxon>Ranoidea</taxon>
        <taxon>Ranidae</taxon>
        <taxon>Aquarana</taxon>
    </lineage>
</organism>
<proteinExistence type="inferred from homology"/>
<keyword evidence="5 9" id="KW-0808">Transferase</keyword>
<dbReference type="OrthoDB" id="10047021at2759"/>
<dbReference type="GO" id="GO:0030488">
    <property type="term" value="P:tRNA methylation"/>
    <property type="evidence" value="ECO:0007669"/>
    <property type="project" value="UniProtKB-UniRule"/>
</dbReference>
<evidence type="ECO:0000256" key="6">
    <source>
        <dbReference type="ARBA" id="ARBA00022691"/>
    </source>
</evidence>
<dbReference type="InterPro" id="IPR011671">
    <property type="entry name" value="tRNA_uracil_MeTrfase"/>
</dbReference>
<evidence type="ECO:0000256" key="4">
    <source>
        <dbReference type="ARBA" id="ARBA00022603"/>
    </source>
</evidence>
<comment type="catalytic activity">
    <reaction evidence="8 9">
        <text>uridine(44) in tRNA(Ser) + S-adenosyl-L-methionine = 2'-O-methyluridine(44) in tRNA(Ser) + S-adenosyl-L-homocysteine + H(+)</text>
        <dbReference type="Rhea" id="RHEA:43100"/>
        <dbReference type="Rhea" id="RHEA-COMP:10339"/>
        <dbReference type="Rhea" id="RHEA-COMP:10340"/>
        <dbReference type="ChEBI" id="CHEBI:15378"/>
        <dbReference type="ChEBI" id="CHEBI:57856"/>
        <dbReference type="ChEBI" id="CHEBI:59789"/>
        <dbReference type="ChEBI" id="CHEBI:65315"/>
        <dbReference type="ChEBI" id="CHEBI:74478"/>
        <dbReference type="EC" id="2.1.1.211"/>
    </reaction>
</comment>
<keyword evidence="4 9" id="KW-0489">Methyltransferase</keyword>
<dbReference type="PANTHER" id="PTHR21210">
    <property type="entry name" value="TRNA (URACIL-O(2)-)-METHYLTRANSFERASE-RELATED"/>
    <property type="match status" value="1"/>
</dbReference>
<keyword evidence="3 9" id="KW-0963">Cytoplasm</keyword>
<evidence type="ECO:0000256" key="9">
    <source>
        <dbReference type="RuleBase" id="RU368004"/>
    </source>
</evidence>
<evidence type="ECO:0000256" key="3">
    <source>
        <dbReference type="ARBA" id="ARBA00022490"/>
    </source>
</evidence>
<keyword evidence="7 9" id="KW-0819">tRNA processing</keyword>
<evidence type="ECO:0000256" key="7">
    <source>
        <dbReference type="ARBA" id="ARBA00022694"/>
    </source>
</evidence>
<feature type="region of interest" description="Disordered" evidence="10">
    <location>
        <begin position="132"/>
        <end position="177"/>
    </location>
</feature>
<dbReference type="PANTHER" id="PTHR21210:SF0">
    <property type="entry name" value="TRNA (URACIL-O(2)-)-METHYLTRANSFERASE-RELATED"/>
    <property type="match status" value="1"/>
</dbReference>
<dbReference type="EMBL" id="KV929378">
    <property type="protein sequence ID" value="PIO33051.1"/>
    <property type="molecule type" value="Genomic_DNA"/>
</dbReference>
<dbReference type="AlphaFoldDB" id="A0A2G9S0S0"/>
<dbReference type="EC" id="2.1.1.211" evidence="9"/>
<comment type="subcellular location">
    <subcellularLocation>
        <location evidence="1 9">Cytoplasm</location>
    </subcellularLocation>
</comment>
<sequence>MHYNSQNTSLEKQVSNKEFPDLHSPLLPWLLYIKARMKNAYTKKRSSYSCRYFVLPCCFFNFYGKYNRKSSKKTQYREYLDFVTDIGTHCGFSVEEDCLRIPSTKRVCLIGKSRNYPPEKEEQIDRERKKYIASHSNDTSDSACTREDDELCDHSTNGEESSNVSPDDPEMGHGKWLSSFQPRDKVEQIRNCVLLPRDFIDKVVLQVAKLLLHLNNEENPEVIDKGTQATWNRGSKCLFVSFKVIFP</sequence>
<evidence type="ECO:0000256" key="1">
    <source>
        <dbReference type="ARBA" id="ARBA00004496"/>
    </source>
</evidence>
<dbReference type="GO" id="GO:0141101">
    <property type="term" value="F:tRNA(Ser) (uridine(44)-2'-O-)-methyltransferase activity"/>
    <property type="evidence" value="ECO:0007669"/>
    <property type="project" value="UniProtKB-EC"/>
</dbReference>
<accession>A0A2G9S0S0</accession>
<feature type="compositionally biased region" description="Polar residues" evidence="10">
    <location>
        <begin position="134"/>
        <end position="143"/>
    </location>
</feature>
<evidence type="ECO:0000313" key="11">
    <source>
        <dbReference type="EMBL" id="PIO33051.1"/>
    </source>
</evidence>
<keyword evidence="6 9" id="KW-0949">S-adenosyl-L-methionine</keyword>
<comment type="function">
    <text evidence="9">Adenosyl-L-methionine (AdoMet)-dependent tRNA (uracil-O(2)-)-methyltransferase.</text>
</comment>
<name>A0A2G9S0S0_AQUCT</name>
<evidence type="ECO:0000256" key="10">
    <source>
        <dbReference type="SAM" id="MobiDB-lite"/>
    </source>
</evidence>
<reference evidence="11" key="1">
    <citation type="submission" date="2017-08" db="EMBL/GenBank/DDBJ databases">
        <title>Assembly of the North American Bullfrog Genome.</title>
        <authorList>
            <person name="Warren R.L."/>
            <person name="Vandervalk B.P."/>
            <person name="Kucuk E."/>
            <person name="Birol I."/>
            <person name="Helbing C."/>
            <person name="Pandoh P."/>
            <person name="Behsaz B."/>
            <person name="Mohamadi H."/>
            <person name="Chu J."/>
            <person name="Jackman S."/>
            <person name="Hammond S.A."/>
            <person name="Veldhoen N."/>
            <person name="Kirk H."/>
            <person name="Zhao Y."/>
            <person name="Coope R."/>
            <person name="Pleasance S."/>
            <person name="Moore R."/>
            <person name="Holt R."/>
        </authorList>
    </citation>
    <scope>NUCLEOTIDE SEQUENCE</scope>
    <source>
        <strain evidence="11">Bruno</strain>
        <tissue evidence="11">Liver</tissue>
    </source>
</reference>
<evidence type="ECO:0000256" key="5">
    <source>
        <dbReference type="ARBA" id="ARBA00022679"/>
    </source>
</evidence>